<dbReference type="SMART" id="SM00086">
    <property type="entry name" value="PAC"/>
    <property type="match status" value="7"/>
</dbReference>
<evidence type="ECO:0000256" key="4">
    <source>
        <dbReference type="ARBA" id="ARBA00022679"/>
    </source>
</evidence>
<dbReference type="SMART" id="SM00091">
    <property type="entry name" value="PAS"/>
    <property type="match status" value="6"/>
</dbReference>
<accession>A0ABN9VAB5</accession>
<comment type="caution">
    <text evidence="10">The sequence shown here is derived from an EMBL/GenBank/DDBJ whole genome shotgun (WGS) entry which is preliminary data.</text>
</comment>
<protein>
    <recommendedName>
        <fullName evidence="2">histidine kinase</fullName>
        <ecNumber evidence="2">2.7.13.3</ecNumber>
    </recommendedName>
</protein>
<dbReference type="InterPro" id="IPR001610">
    <property type="entry name" value="PAC"/>
</dbReference>
<evidence type="ECO:0000256" key="6">
    <source>
        <dbReference type="ARBA" id="ARBA00023170"/>
    </source>
</evidence>
<keyword evidence="3" id="KW-0597">Phosphoprotein</keyword>
<feature type="domain" description="PAS" evidence="8">
    <location>
        <begin position="102"/>
        <end position="173"/>
    </location>
</feature>
<dbReference type="PANTHER" id="PTHR43304:SF1">
    <property type="entry name" value="PAC DOMAIN-CONTAINING PROTEIN"/>
    <property type="match status" value="1"/>
</dbReference>
<dbReference type="CDD" id="cd00130">
    <property type="entry name" value="PAS"/>
    <property type="match status" value="7"/>
</dbReference>
<feature type="compositionally biased region" description="Basic and acidic residues" evidence="7">
    <location>
        <begin position="951"/>
        <end position="967"/>
    </location>
</feature>
<feature type="domain" description="PAS" evidence="8">
    <location>
        <begin position="356"/>
        <end position="428"/>
    </location>
</feature>
<dbReference type="Gene3D" id="3.30.450.20">
    <property type="entry name" value="PAS domain"/>
    <property type="match status" value="7"/>
</dbReference>
<dbReference type="InterPro" id="IPR000014">
    <property type="entry name" value="PAS"/>
</dbReference>
<feature type="domain" description="PAS" evidence="8">
    <location>
        <begin position="9"/>
        <end position="46"/>
    </location>
</feature>
<dbReference type="PROSITE" id="PS50113">
    <property type="entry name" value="PAC"/>
    <property type="match status" value="7"/>
</dbReference>
<keyword evidence="6" id="KW-0675">Receptor</keyword>
<keyword evidence="5" id="KW-0418">Kinase</keyword>
<dbReference type="PRINTS" id="PR01033">
    <property type="entry name" value="PHYTOCHROME"/>
</dbReference>
<dbReference type="EMBL" id="CAUYUJ010016904">
    <property type="protein sequence ID" value="CAK0869931.1"/>
    <property type="molecule type" value="Genomic_DNA"/>
</dbReference>
<feature type="domain" description="PAS" evidence="8">
    <location>
        <begin position="484"/>
        <end position="555"/>
    </location>
</feature>
<dbReference type="EC" id="2.7.13.3" evidence="2"/>
<proteinExistence type="predicted"/>
<keyword evidence="11" id="KW-1185">Reference proteome</keyword>
<feature type="domain" description="PAC" evidence="9">
    <location>
        <begin position="176"/>
        <end position="228"/>
    </location>
</feature>
<evidence type="ECO:0000313" key="10">
    <source>
        <dbReference type="EMBL" id="CAK0869931.1"/>
    </source>
</evidence>
<dbReference type="InterPro" id="IPR000700">
    <property type="entry name" value="PAS-assoc_C"/>
</dbReference>
<evidence type="ECO:0000256" key="5">
    <source>
        <dbReference type="ARBA" id="ARBA00022777"/>
    </source>
</evidence>
<evidence type="ECO:0000256" key="2">
    <source>
        <dbReference type="ARBA" id="ARBA00012438"/>
    </source>
</evidence>
<dbReference type="Pfam" id="PF00989">
    <property type="entry name" value="PAS"/>
    <property type="match status" value="7"/>
</dbReference>
<feature type="domain" description="PAC" evidence="9">
    <location>
        <begin position="431"/>
        <end position="483"/>
    </location>
</feature>
<gene>
    <name evidence="10" type="ORF">PCOR1329_LOCUS56161</name>
</gene>
<feature type="domain" description="PAC" evidence="9">
    <location>
        <begin position="303"/>
        <end position="355"/>
    </location>
</feature>
<evidence type="ECO:0000256" key="7">
    <source>
        <dbReference type="SAM" id="MobiDB-lite"/>
    </source>
</evidence>
<dbReference type="PANTHER" id="PTHR43304">
    <property type="entry name" value="PHYTOCHROME-LIKE PROTEIN CPH1"/>
    <property type="match status" value="1"/>
</dbReference>
<feature type="domain" description="PAC" evidence="9">
    <location>
        <begin position="558"/>
        <end position="610"/>
    </location>
</feature>
<sequence length="967" mass="106361">MEPKGCDHLKGYCKADVLGKSFVQTFISMEFRSDVDEVLTRALDGKDTANYTFPIFSKDGHQRQICLNATARRGQSGEVIGVIGVGQDITELSQTSAQHQRLAEDWQRLIETANAPILGVGTDGNVSEWNAKMAELTGSPKEDVIGLPFVREFIPSAHQDRVQSVLTKATREEETANFECPLCTKDGARIDLMLNATMRRDESGEVIGVFGVGQDITNLREALTENSRIADDLMRLIDTANAPIFGVDTDGCVTEWNQKAAEISGFCKEESLGKRFVETFISNQCMSDVDAVFKLAFIGTNTANYTFTLFTKDGRRREICLNATARRGPAGDITGVISVGQDITDFNLISAQNERLAADWQRLIETANAPIFGVDISGNVIEWNRKAAEISGYSKETETIGRHLVREFITPEHRDRVQAVLEEAMSGRETANFEFPLATKDGRRIDILLNATTKRDQNGRVYGVLGVGQDITEFRKALTENSRIADDLMRLIDTANAPILGIDTEGCVTEWNQKAAELSGYGKAETLGKNFIEGYISDNFRDDIKGVLARALAGTDTANYTFPLFTKDGRRREISLNATARRGPNDEIIGVIGVGQDITDLNQIMAQNERFAADWQRLIQTANAPIFGVDINGLVNEWNSKSADISGYSKQESMGHHLVQEFITPEHRERVQAVLAEALKGDETASFEFPLATKDGKRIDILLNATTRRDEHGAVVGVLGVGQDITNMKAALTDNARIADDLTRLIDTANAPILGIDTDGRVTEWNQKAADLSGYSRAEAIGKAFVEVFISEKFRAEVSQVLTMALAGTDTANYAFPLFTRDGRRREISLNATARRGPHGEITGVIGVGQDFTELNAIMAQNERLAADWQRLIHTANAPIFGVDVTGHVNEWNVKIARGPTDLWLLEGRHHGQAFGARLHHSGASGASPDPLDPGTGRRRDSKLRVPSGNKGREAYRHPVECYHEAR</sequence>
<evidence type="ECO:0000256" key="1">
    <source>
        <dbReference type="ARBA" id="ARBA00000085"/>
    </source>
</evidence>
<comment type="catalytic activity">
    <reaction evidence="1">
        <text>ATP + protein L-histidine = ADP + protein N-phospho-L-histidine.</text>
        <dbReference type="EC" id="2.7.13.3"/>
    </reaction>
</comment>
<dbReference type="InterPro" id="IPR035965">
    <property type="entry name" value="PAS-like_dom_sf"/>
</dbReference>
<feature type="domain" description="PAC" evidence="9">
    <location>
        <begin position="49"/>
        <end position="101"/>
    </location>
</feature>
<reference evidence="10" key="1">
    <citation type="submission" date="2023-10" db="EMBL/GenBank/DDBJ databases">
        <authorList>
            <person name="Chen Y."/>
            <person name="Shah S."/>
            <person name="Dougan E. K."/>
            <person name="Thang M."/>
            <person name="Chan C."/>
        </authorList>
    </citation>
    <scope>NUCLEOTIDE SEQUENCE [LARGE SCALE GENOMIC DNA]</scope>
</reference>
<dbReference type="PROSITE" id="PS50112">
    <property type="entry name" value="PAS"/>
    <property type="match status" value="7"/>
</dbReference>
<dbReference type="Proteomes" id="UP001189429">
    <property type="component" value="Unassembled WGS sequence"/>
</dbReference>
<name>A0ABN9VAB5_9DINO</name>
<feature type="domain" description="PAS" evidence="8">
    <location>
        <begin position="738"/>
        <end position="809"/>
    </location>
</feature>
<feature type="region of interest" description="Disordered" evidence="7">
    <location>
        <begin position="919"/>
        <end position="967"/>
    </location>
</feature>
<dbReference type="SUPFAM" id="SSF55785">
    <property type="entry name" value="PYP-like sensor domain (PAS domain)"/>
    <property type="match status" value="7"/>
</dbReference>
<dbReference type="InterPro" id="IPR013767">
    <property type="entry name" value="PAS_fold"/>
</dbReference>
<dbReference type="InterPro" id="IPR001294">
    <property type="entry name" value="Phytochrome"/>
</dbReference>
<evidence type="ECO:0000256" key="3">
    <source>
        <dbReference type="ARBA" id="ARBA00022553"/>
    </source>
</evidence>
<feature type="domain" description="PAS" evidence="8">
    <location>
        <begin position="229"/>
        <end position="281"/>
    </location>
</feature>
<feature type="domain" description="PAC" evidence="9">
    <location>
        <begin position="812"/>
        <end position="864"/>
    </location>
</feature>
<feature type="domain" description="PAS" evidence="8">
    <location>
        <begin position="611"/>
        <end position="682"/>
    </location>
</feature>
<keyword evidence="4" id="KW-0808">Transferase</keyword>
<evidence type="ECO:0000259" key="8">
    <source>
        <dbReference type="PROSITE" id="PS50112"/>
    </source>
</evidence>
<evidence type="ECO:0000313" key="11">
    <source>
        <dbReference type="Proteomes" id="UP001189429"/>
    </source>
</evidence>
<organism evidence="10 11">
    <name type="scientific">Prorocentrum cordatum</name>
    <dbReference type="NCBI Taxonomy" id="2364126"/>
    <lineage>
        <taxon>Eukaryota</taxon>
        <taxon>Sar</taxon>
        <taxon>Alveolata</taxon>
        <taxon>Dinophyceae</taxon>
        <taxon>Prorocentrales</taxon>
        <taxon>Prorocentraceae</taxon>
        <taxon>Prorocentrum</taxon>
    </lineage>
</organism>
<dbReference type="InterPro" id="IPR052162">
    <property type="entry name" value="Sensor_kinase/Photoreceptor"/>
</dbReference>
<evidence type="ECO:0000259" key="9">
    <source>
        <dbReference type="PROSITE" id="PS50113"/>
    </source>
</evidence>
<feature type="domain" description="PAC" evidence="9">
    <location>
        <begin position="685"/>
        <end position="737"/>
    </location>
</feature>
<dbReference type="NCBIfam" id="TIGR00229">
    <property type="entry name" value="sensory_box"/>
    <property type="match status" value="7"/>
</dbReference>